<proteinExistence type="predicted"/>
<dbReference type="HOGENOM" id="CLU_379819_0_0_6"/>
<reference evidence="1 2" key="1">
    <citation type="journal article" date="2014" name="Genome Announc.">
        <title>Genome Sequence of Gammaproteobacterial Pseudohaliea rubra Type Strain DSM 19751, Isolated from Coastal Seawater of the Mediterranean Sea.</title>
        <authorList>
            <person name="Spring S."/>
            <person name="Fiebig A."/>
            <person name="Riedel T."/>
            <person name="Goker M."/>
            <person name="Klenk H.P."/>
        </authorList>
    </citation>
    <scope>NUCLEOTIDE SEQUENCE [LARGE SCALE GENOMIC DNA]</scope>
    <source>
        <strain evidence="1 2">DSM 19751</strain>
    </source>
</reference>
<dbReference type="SUPFAM" id="SSF89550">
    <property type="entry name" value="PHP domain-like"/>
    <property type="match status" value="1"/>
</dbReference>
<protein>
    <recommendedName>
        <fullName evidence="3">Carboxypeptidase regulatory-like domain-containing protein</fullName>
    </recommendedName>
</protein>
<dbReference type="NCBIfam" id="NF038032">
    <property type="entry name" value="CehA_McbA_metalo"/>
    <property type="match status" value="1"/>
</dbReference>
<evidence type="ECO:0000313" key="2">
    <source>
        <dbReference type="Proteomes" id="UP000029640"/>
    </source>
</evidence>
<dbReference type="EMBL" id="AUVB01000023">
    <property type="protein sequence ID" value="KGE04621.1"/>
    <property type="molecule type" value="Genomic_DNA"/>
</dbReference>
<dbReference type="eggNOG" id="COG2133">
    <property type="taxonomic scope" value="Bacteria"/>
</dbReference>
<comment type="caution">
    <text evidence="1">The sequence shown here is derived from an EMBL/GenBank/DDBJ whole genome shotgun (WGS) entry which is preliminary data.</text>
</comment>
<evidence type="ECO:0008006" key="3">
    <source>
        <dbReference type="Google" id="ProtNLM"/>
    </source>
</evidence>
<name>A0A095XY12_9GAMM</name>
<dbReference type="Proteomes" id="UP000029640">
    <property type="component" value="Unassembled WGS sequence"/>
</dbReference>
<evidence type="ECO:0000313" key="1">
    <source>
        <dbReference type="EMBL" id="KGE04621.1"/>
    </source>
</evidence>
<dbReference type="STRING" id="1265313.HRUBRA_00780"/>
<accession>A0A095XY12</accession>
<organism evidence="1 2">
    <name type="scientific">Pseudohaliea rubra DSM 19751</name>
    <dbReference type="NCBI Taxonomy" id="1265313"/>
    <lineage>
        <taxon>Bacteria</taxon>
        <taxon>Pseudomonadati</taxon>
        <taxon>Pseudomonadota</taxon>
        <taxon>Gammaproteobacteria</taxon>
        <taxon>Cellvibrionales</taxon>
        <taxon>Halieaceae</taxon>
        <taxon>Pseudohaliea</taxon>
    </lineage>
</organism>
<dbReference type="AlphaFoldDB" id="A0A095XY12"/>
<dbReference type="InterPro" id="IPR016195">
    <property type="entry name" value="Pol/histidinol_Pase-like"/>
</dbReference>
<gene>
    <name evidence="1" type="ORF">HRUBRA_00780</name>
</gene>
<keyword evidence="2" id="KW-1185">Reference proteome</keyword>
<sequence length="729" mass="80319">MRTLAMVRSTCARSILESRKSSISPCAFIARAACLVMVGILSLGKTDVAEAHAGHPLGVKAIAWHPDPVIGRTLALNYDAHAGRFIIARRNVGSLVKVEGRDCLTGPYFLFDIRDEFAFDEDATAKLELLFRNTGATGAYVTYDHVIEPDGREVRFDQASREPWHRVTVELDRARFANRKYGGTDFGIAAAGAAGAGTPGRDHQVTLCDLKLTLDRSARSPESGELVLSLADDAGKAVTARVGIYDEEGRAPLPGKSAMIIDRYSDRVRHLSLLGSKGTWPGKGSYVFYVDGHHRQKLPAGRYQLVVGKGPEFHYVNREITIAEGETLAVTLRPQRWSDLPAAGWYSGDGHIHIARESREKNQGIAALMAAEDIHVANLLQMGNLRRWYYPQYAFGEAGVFQSGSYLLASGQEAPRSAHLGHTIGLNASSFHWDENRQFIYSDVAEALRREGGVFGYAHVALADSFELQRGLPLGVALGYVDFLEILQMGVLNTRLYYDFLNLGFRLLPSAGSDYPYIDVAGSDRLYVKLTKPFSRENWFSAWTSGRSFVSNAPVIEFSVNGDEAGSELSLERGATIAISATARVNPARDSLTELELVVHGDVVASERSAEGKEALHLQHSLKLDRSLWFAIRTVGKHGTIAHTSAYYVTVDGTQRTWKQESVEDIAARFIQELKALGESSPDVHADFESFDTADVMARQWDNAKPILKEQTERAIQTFQALARESRAR</sequence>